<protein>
    <submittedName>
        <fullName evidence="4 5">Uncharacterized protein</fullName>
    </submittedName>
</protein>
<gene>
    <name evidence="4" type="ORF">CAPTEDRAFT_197139</name>
</gene>
<dbReference type="EMBL" id="AMQN01010074">
    <property type="status" value="NOT_ANNOTATED_CDS"/>
    <property type="molecule type" value="Genomic_DNA"/>
</dbReference>
<dbReference type="SUPFAM" id="SSF52058">
    <property type="entry name" value="L domain-like"/>
    <property type="match status" value="1"/>
</dbReference>
<evidence type="ECO:0000313" key="5">
    <source>
        <dbReference type="EnsemblMetazoa" id="CapteP197139"/>
    </source>
</evidence>
<dbReference type="PANTHER" id="PTHR45617:SF179">
    <property type="entry name" value="LEUCINE-RICH REPEAT-CONTAINING PROTEIN 15-LIKE"/>
    <property type="match status" value="1"/>
</dbReference>
<dbReference type="SMART" id="SM00364">
    <property type="entry name" value="LRR_BAC"/>
    <property type="match status" value="5"/>
</dbReference>
<dbReference type="InterPro" id="IPR001611">
    <property type="entry name" value="Leu-rich_rpt"/>
</dbReference>
<proteinExistence type="predicted"/>
<evidence type="ECO:0000313" key="4">
    <source>
        <dbReference type="EMBL" id="ELT99320.1"/>
    </source>
</evidence>
<evidence type="ECO:0000256" key="2">
    <source>
        <dbReference type="ARBA" id="ARBA00022737"/>
    </source>
</evidence>
<dbReference type="PROSITE" id="PS51450">
    <property type="entry name" value="LRR"/>
    <property type="match status" value="3"/>
</dbReference>
<dbReference type="AlphaFoldDB" id="R7U8A8"/>
<reference evidence="6" key="1">
    <citation type="submission" date="2012-12" db="EMBL/GenBank/DDBJ databases">
        <authorList>
            <person name="Hellsten U."/>
            <person name="Grimwood J."/>
            <person name="Chapman J.A."/>
            <person name="Shapiro H."/>
            <person name="Aerts A."/>
            <person name="Otillar R.P."/>
            <person name="Terry A.Y."/>
            <person name="Boore J.L."/>
            <person name="Simakov O."/>
            <person name="Marletaz F."/>
            <person name="Cho S.-J."/>
            <person name="Edsinger-Gonzales E."/>
            <person name="Havlak P."/>
            <person name="Kuo D.-H."/>
            <person name="Larsson T."/>
            <person name="Lv J."/>
            <person name="Arendt D."/>
            <person name="Savage R."/>
            <person name="Osoegawa K."/>
            <person name="de Jong P."/>
            <person name="Lindberg D.R."/>
            <person name="Seaver E.C."/>
            <person name="Weisblat D.A."/>
            <person name="Putnam N.H."/>
            <person name="Grigoriev I.V."/>
            <person name="Rokhsar D.S."/>
        </authorList>
    </citation>
    <scope>NUCLEOTIDE SEQUENCE</scope>
    <source>
        <strain evidence="6">I ESC-2004</strain>
    </source>
</reference>
<evidence type="ECO:0000313" key="6">
    <source>
        <dbReference type="Proteomes" id="UP000014760"/>
    </source>
</evidence>
<keyword evidence="1" id="KW-0433">Leucine-rich repeat</keyword>
<dbReference type="OrthoDB" id="8195690at2759"/>
<sequence length="448" mass="49963">MAVMLFLLVAMILVENSHQEYVYIKGMSLTSIPEDLVSKKVTVLHAENNDIVELDSIPKLPTLKYLYLSRNKLYSFPNLENVAETLEYLYLEYNNISYINSDRLDMLAHLKYLYLTQNSISSIPDVSGPSDTLTLLKLDYNAFTTFPRWEVFGKSLTYLNLIQNEISEIPLDGVPDIIGPNGTLVTLYLGKNPIKEMPRWNNLSKSLVTLSLSGTTVSELTDEDLDYFPALKSLDLSTANISEFPYLPRHGPQLTTLNLYNNKIERLTEVELQPLQNLSTITCSANRLTSIPNLCFANFKPNFNLVLKSSLLTCDTKMALALGARAAVAGYQLDLTSSKCSQPAQLQNQYVENVPIEQMENPIGAKFISREYYPVEPPFNCYFPIASMEATNGSLTCAITCSQANSCLIFGYLPDVGDDLSSPGICAITSMSGIGLETDLDFKWFAPM</sequence>
<dbReference type="Gene3D" id="3.80.10.10">
    <property type="entry name" value="Ribonuclease Inhibitor"/>
    <property type="match status" value="2"/>
</dbReference>
<keyword evidence="2" id="KW-0677">Repeat</keyword>
<accession>R7U8A8</accession>
<dbReference type="STRING" id="283909.R7U8A8"/>
<feature type="signal peptide" evidence="3">
    <location>
        <begin position="1"/>
        <end position="19"/>
    </location>
</feature>
<dbReference type="InterPro" id="IPR032675">
    <property type="entry name" value="LRR_dom_sf"/>
</dbReference>
<feature type="chain" id="PRO_5008787759" evidence="3">
    <location>
        <begin position="20"/>
        <end position="448"/>
    </location>
</feature>
<dbReference type="InterPro" id="IPR003591">
    <property type="entry name" value="Leu-rich_rpt_typical-subtyp"/>
</dbReference>
<dbReference type="PANTHER" id="PTHR45617">
    <property type="entry name" value="LEUCINE RICH REPEAT FAMILY PROTEIN"/>
    <property type="match status" value="1"/>
</dbReference>
<name>R7U8A8_CAPTE</name>
<dbReference type="Proteomes" id="UP000014760">
    <property type="component" value="Unassembled WGS sequence"/>
</dbReference>
<organism evidence="4">
    <name type="scientific">Capitella teleta</name>
    <name type="common">Polychaete worm</name>
    <dbReference type="NCBI Taxonomy" id="283909"/>
    <lineage>
        <taxon>Eukaryota</taxon>
        <taxon>Metazoa</taxon>
        <taxon>Spiralia</taxon>
        <taxon>Lophotrochozoa</taxon>
        <taxon>Annelida</taxon>
        <taxon>Polychaeta</taxon>
        <taxon>Sedentaria</taxon>
        <taxon>Scolecida</taxon>
        <taxon>Capitellidae</taxon>
        <taxon>Capitella</taxon>
    </lineage>
</organism>
<dbReference type="SMART" id="SM00365">
    <property type="entry name" value="LRR_SD22"/>
    <property type="match status" value="5"/>
</dbReference>
<evidence type="ECO:0000256" key="1">
    <source>
        <dbReference type="ARBA" id="ARBA00022614"/>
    </source>
</evidence>
<reference evidence="4 6" key="2">
    <citation type="journal article" date="2013" name="Nature">
        <title>Insights into bilaterian evolution from three spiralian genomes.</title>
        <authorList>
            <person name="Simakov O."/>
            <person name="Marletaz F."/>
            <person name="Cho S.J."/>
            <person name="Edsinger-Gonzales E."/>
            <person name="Havlak P."/>
            <person name="Hellsten U."/>
            <person name="Kuo D.H."/>
            <person name="Larsson T."/>
            <person name="Lv J."/>
            <person name="Arendt D."/>
            <person name="Savage R."/>
            <person name="Osoegawa K."/>
            <person name="de Jong P."/>
            <person name="Grimwood J."/>
            <person name="Chapman J.A."/>
            <person name="Shapiro H."/>
            <person name="Aerts A."/>
            <person name="Otillar R.P."/>
            <person name="Terry A.Y."/>
            <person name="Boore J.L."/>
            <person name="Grigoriev I.V."/>
            <person name="Lindberg D.R."/>
            <person name="Seaver E.C."/>
            <person name="Weisblat D.A."/>
            <person name="Putnam N.H."/>
            <person name="Rokhsar D.S."/>
        </authorList>
    </citation>
    <scope>NUCLEOTIDE SEQUENCE</scope>
    <source>
        <strain evidence="4 6">I ESC-2004</strain>
    </source>
</reference>
<evidence type="ECO:0000256" key="3">
    <source>
        <dbReference type="SAM" id="SignalP"/>
    </source>
</evidence>
<dbReference type="SMART" id="SM00369">
    <property type="entry name" value="LRR_TYP"/>
    <property type="match status" value="5"/>
</dbReference>
<dbReference type="EMBL" id="KB306977">
    <property type="protein sequence ID" value="ELT99320.1"/>
    <property type="molecule type" value="Genomic_DNA"/>
</dbReference>
<dbReference type="HOGENOM" id="CLU_505520_0_0_1"/>
<dbReference type="EnsemblMetazoa" id="CapteT197139">
    <property type="protein sequence ID" value="CapteP197139"/>
    <property type="gene ID" value="CapteG197139"/>
</dbReference>
<keyword evidence="6" id="KW-1185">Reference proteome</keyword>
<keyword evidence="3" id="KW-0732">Signal</keyword>
<reference evidence="5" key="3">
    <citation type="submission" date="2015-06" db="UniProtKB">
        <authorList>
            <consortium name="EnsemblMetazoa"/>
        </authorList>
    </citation>
    <scope>IDENTIFICATION</scope>
</reference>